<dbReference type="InterPro" id="IPR035901">
    <property type="entry name" value="GIY-YIG_endonuc_sf"/>
</dbReference>
<dbReference type="SUPFAM" id="SSF82771">
    <property type="entry name" value="GIY-YIG endonuclease"/>
    <property type="match status" value="1"/>
</dbReference>
<evidence type="ECO:0000313" key="2">
    <source>
        <dbReference type="EMBL" id="QHS78920.1"/>
    </source>
</evidence>
<dbReference type="EMBL" id="MN740625">
    <property type="protein sequence ID" value="QHS78920.1"/>
    <property type="molecule type" value="Genomic_DNA"/>
</dbReference>
<dbReference type="Gene3D" id="3.40.1440.10">
    <property type="entry name" value="GIY-YIG endonuclease"/>
    <property type="match status" value="1"/>
</dbReference>
<name>A0A6C0AHJ2_9ZZZZ</name>
<protein>
    <recommendedName>
        <fullName evidence="1">GIY-YIG domain-containing protein</fullName>
    </recommendedName>
</protein>
<accession>A0A6C0AHJ2</accession>
<evidence type="ECO:0000259" key="1">
    <source>
        <dbReference type="PROSITE" id="PS50164"/>
    </source>
</evidence>
<sequence length="178" mass="21239">MPNYANSKVYKITSGDLTYIGSTTVATLAIRLTQHRSSYKNWKEGKAKLTSFQVIEKGDYEITLLELCPCQSRDELNARERYWIENTVCVNKNLTGRTDLEYREANRDKINARGKEWREANRDKNLERHSKFYEEHKEDWKTYYQANRERILSQRKTYREANKEEINARRRKSTLTTV</sequence>
<dbReference type="InterPro" id="IPR000305">
    <property type="entry name" value="GIY-YIG_endonuc"/>
</dbReference>
<proteinExistence type="predicted"/>
<feature type="domain" description="GIY-YIG" evidence="1">
    <location>
        <begin position="5"/>
        <end position="97"/>
    </location>
</feature>
<dbReference type="PROSITE" id="PS50164">
    <property type="entry name" value="GIY_YIG"/>
    <property type="match status" value="1"/>
</dbReference>
<dbReference type="AlphaFoldDB" id="A0A6C0AHJ2"/>
<reference evidence="2" key="1">
    <citation type="journal article" date="2020" name="Nature">
        <title>Giant virus diversity and host interactions through global metagenomics.</title>
        <authorList>
            <person name="Schulz F."/>
            <person name="Roux S."/>
            <person name="Paez-Espino D."/>
            <person name="Jungbluth S."/>
            <person name="Walsh D.A."/>
            <person name="Denef V.J."/>
            <person name="McMahon K.D."/>
            <person name="Konstantinidis K.T."/>
            <person name="Eloe-Fadrosh E.A."/>
            <person name="Kyrpides N.C."/>
            <person name="Woyke T."/>
        </authorList>
    </citation>
    <scope>NUCLEOTIDE SEQUENCE</scope>
    <source>
        <strain evidence="2">GVMAG-S-1035118-87</strain>
    </source>
</reference>
<dbReference type="Pfam" id="PF01541">
    <property type="entry name" value="GIY-YIG"/>
    <property type="match status" value="1"/>
</dbReference>
<organism evidence="2">
    <name type="scientific">viral metagenome</name>
    <dbReference type="NCBI Taxonomy" id="1070528"/>
    <lineage>
        <taxon>unclassified sequences</taxon>
        <taxon>metagenomes</taxon>
        <taxon>organismal metagenomes</taxon>
    </lineage>
</organism>